<protein>
    <submittedName>
        <fullName evidence="1">Uncharacterized protein</fullName>
    </submittedName>
</protein>
<evidence type="ECO:0000313" key="1">
    <source>
        <dbReference type="EMBL" id="MBW4565129.1"/>
    </source>
</evidence>
<dbReference type="Proteomes" id="UP000715781">
    <property type="component" value="Unassembled WGS sequence"/>
</dbReference>
<sequence length="84" mass="9759">MNYCPCCSDVLLQHINGSKIYWFCRHCWQEMPESLSQRVGLLSENVVEELPKILHHQKKAITTVYSKKRTSTINGWIGRQDIPA</sequence>
<organism evidence="1 2">
    <name type="scientific">Mojavia pulchra JT2-VF2</name>
    <dbReference type="NCBI Taxonomy" id="287848"/>
    <lineage>
        <taxon>Bacteria</taxon>
        <taxon>Bacillati</taxon>
        <taxon>Cyanobacteriota</taxon>
        <taxon>Cyanophyceae</taxon>
        <taxon>Nostocales</taxon>
        <taxon>Nostocaceae</taxon>
    </lineage>
</organism>
<evidence type="ECO:0000313" key="2">
    <source>
        <dbReference type="Proteomes" id="UP000715781"/>
    </source>
</evidence>
<proteinExistence type="predicted"/>
<gene>
    <name evidence="1" type="ORF">KME32_29340</name>
</gene>
<comment type="caution">
    <text evidence="1">The sequence shown here is derived from an EMBL/GenBank/DDBJ whole genome shotgun (WGS) entry which is preliminary data.</text>
</comment>
<dbReference type="AlphaFoldDB" id="A0A951UJE8"/>
<name>A0A951UJE8_9NOST</name>
<accession>A0A951UJE8</accession>
<reference evidence="1" key="1">
    <citation type="submission" date="2021-05" db="EMBL/GenBank/DDBJ databases">
        <authorList>
            <person name="Pietrasiak N."/>
            <person name="Ward R."/>
            <person name="Stajich J.E."/>
            <person name="Kurbessoian T."/>
        </authorList>
    </citation>
    <scope>NUCLEOTIDE SEQUENCE</scope>
    <source>
        <strain evidence="1">JT2-VF2</strain>
    </source>
</reference>
<reference evidence="1" key="2">
    <citation type="journal article" date="2022" name="Microbiol. Resour. Announc.">
        <title>Metagenome Sequencing to Explore Phylogenomics of Terrestrial Cyanobacteria.</title>
        <authorList>
            <person name="Ward R.D."/>
            <person name="Stajich J.E."/>
            <person name="Johansen J.R."/>
            <person name="Huntemann M."/>
            <person name="Clum A."/>
            <person name="Foster B."/>
            <person name="Foster B."/>
            <person name="Roux S."/>
            <person name="Palaniappan K."/>
            <person name="Varghese N."/>
            <person name="Mukherjee S."/>
            <person name="Reddy T.B.K."/>
            <person name="Daum C."/>
            <person name="Copeland A."/>
            <person name="Chen I.A."/>
            <person name="Ivanova N.N."/>
            <person name="Kyrpides N.C."/>
            <person name="Shapiro N."/>
            <person name="Eloe-Fadrosh E.A."/>
            <person name="Pietrasiak N."/>
        </authorList>
    </citation>
    <scope>NUCLEOTIDE SEQUENCE</scope>
    <source>
        <strain evidence="1">JT2-VF2</strain>
    </source>
</reference>
<dbReference type="EMBL" id="JAHHHN010000031">
    <property type="protein sequence ID" value="MBW4565129.1"/>
    <property type="molecule type" value="Genomic_DNA"/>
</dbReference>